<evidence type="ECO:0000256" key="1">
    <source>
        <dbReference type="ARBA" id="ARBA00009238"/>
    </source>
</evidence>
<reference evidence="6" key="1">
    <citation type="submission" date="2012-12" db="EMBL/GenBank/DDBJ databases">
        <authorList>
            <person name="Hellsten U."/>
            <person name="Grimwood J."/>
            <person name="Chapman J.A."/>
            <person name="Shapiro H."/>
            <person name="Aerts A."/>
            <person name="Otillar R.P."/>
            <person name="Terry A.Y."/>
            <person name="Boore J.L."/>
            <person name="Simakov O."/>
            <person name="Marletaz F."/>
            <person name="Cho S.-J."/>
            <person name="Edsinger-Gonzales E."/>
            <person name="Havlak P."/>
            <person name="Kuo D.-H."/>
            <person name="Larsson T."/>
            <person name="Lv J."/>
            <person name="Arendt D."/>
            <person name="Savage R."/>
            <person name="Osoegawa K."/>
            <person name="de Jong P."/>
            <person name="Lindberg D.R."/>
            <person name="Seaver E.C."/>
            <person name="Weisblat D.A."/>
            <person name="Putnam N.H."/>
            <person name="Grigoriev I.V."/>
            <person name="Rokhsar D.S."/>
        </authorList>
    </citation>
    <scope>NUCLEOTIDE SEQUENCE</scope>
    <source>
        <strain evidence="6">I ESC-2004</strain>
    </source>
</reference>
<feature type="repeat" description="Filamin" evidence="3">
    <location>
        <begin position="4"/>
        <end position="96"/>
    </location>
</feature>
<reference evidence="5" key="3">
    <citation type="submission" date="2015-06" db="UniProtKB">
        <authorList>
            <consortium name="EnsemblMetazoa"/>
        </authorList>
    </citation>
    <scope>IDENTIFICATION</scope>
</reference>
<dbReference type="InterPro" id="IPR017868">
    <property type="entry name" value="Filamin/ABP280_repeat-like"/>
</dbReference>
<dbReference type="SUPFAM" id="SSF81296">
    <property type="entry name" value="E set domains"/>
    <property type="match status" value="2"/>
</dbReference>
<name>R7U949_CAPTE</name>
<sequence length="226" mass="24140">MVGKMDADAGMVRAYGDGLSQGQTGQLCKFIVNTTNAGSGALAVTIDGPSKVQLNCKEVAEGYEFTYTPMAPGDYMITIKYAGIAHVPGSPFKARITGQGKAAPWSEQSQVVVETVTKTSTTQKYASFPPEVASDASKVRTSGVGLQRAVLNSESMFNVDATGAGHNMLMVGILGPTIPCEEIRVRHVGGCQYTCSYICKERGDYVLVVKWGDQHVPGSPYRFQVQ</sequence>
<dbReference type="Pfam" id="PF00630">
    <property type="entry name" value="Filamin"/>
    <property type="match status" value="2"/>
</dbReference>
<dbReference type="EMBL" id="KB304010">
    <property type="protein sequence ID" value="ELU02479.1"/>
    <property type="molecule type" value="Genomic_DNA"/>
</dbReference>
<evidence type="ECO:0000256" key="2">
    <source>
        <dbReference type="ARBA" id="ARBA00022737"/>
    </source>
</evidence>
<proteinExistence type="inferred from homology"/>
<evidence type="ECO:0000313" key="4">
    <source>
        <dbReference type="EMBL" id="ELU02479.1"/>
    </source>
</evidence>
<dbReference type="GO" id="GO:0051015">
    <property type="term" value="F:actin filament binding"/>
    <property type="evidence" value="ECO:0007669"/>
    <property type="project" value="InterPro"/>
</dbReference>
<dbReference type="InterPro" id="IPR044801">
    <property type="entry name" value="Filamin"/>
</dbReference>
<dbReference type="SMART" id="SM00557">
    <property type="entry name" value="IG_FLMN"/>
    <property type="match status" value="2"/>
</dbReference>
<dbReference type="PROSITE" id="PS50194">
    <property type="entry name" value="FILAMIN_REPEAT"/>
    <property type="match status" value="2"/>
</dbReference>
<dbReference type="EnsemblMetazoa" id="CapteT151296">
    <property type="protein sequence ID" value="CapteP151296"/>
    <property type="gene ID" value="CapteG151296"/>
</dbReference>
<protein>
    <submittedName>
        <fullName evidence="4 5">Uncharacterized protein</fullName>
    </submittedName>
</protein>
<dbReference type="FunFam" id="2.60.40.10:FF:000096">
    <property type="entry name" value="filamin-C isoform X2"/>
    <property type="match status" value="1"/>
</dbReference>
<comment type="similarity">
    <text evidence="1">Belongs to the filamin family.</text>
</comment>
<keyword evidence="2" id="KW-0677">Repeat</keyword>
<feature type="repeat" description="Filamin" evidence="3">
    <location>
        <begin position="131"/>
        <end position="225"/>
    </location>
</feature>
<accession>R7U949</accession>
<dbReference type="InterPro" id="IPR001298">
    <property type="entry name" value="Filamin/ABP280_rpt"/>
</dbReference>
<dbReference type="OMA" id="SINIKYH"/>
<dbReference type="OrthoDB" id="5334309at2759"/>
<evidence type="ECO:0000313" key="6">
    <source>
        <dbReference type="Proteomes" id="UP000014760"/>
    </source>
</evidence>
<dbReference type="InterPro" id="IPR013783">
    <property type="entry name" value="Ig-like_fold"/>
</dbReference>
<dbReference type="PANTHER" id="PTHR38537:SF8">
    <property type="entry name" value="FILAMIN-A"/>
    <property type="match status" value="1"/>
</dbReference>
<dbReference type="STRING" id="283909.R7U949"/>
<organism evidence="4">
    <name type="scientific">Capitella teleta</name>
    <name type="common">Polychaete worm</name>
    <dbReference type="NCBI Taxonomy" id="283909"/>
    <lineage>
        <taxon>Eukaryota</taxon>
        <taxon>Metazoa</taxon>
        <taxon>Spiralia</taxon>
        <taxon>Lophotrochozoa</taxon>
        <taxon>Annelida</taxon>
        <taxon>Polychaeta</taxon>
        <taxon>Sedentaria</taxon>
        <taxon>Scolecida</taxon>
        <taxon>Capitellidae</taxon>
        <taxon>Capitella</taxon>
    </lineage>
</organism>
<keyword evidence="6" id="KW-1185">Reference proteome</keyword>
<gene>
    <name evidence="4" type="ORF">CAPTEDRAFT_151296</name>
</gene>
<dbReference type="Proteomes" id="UP000014760">
    <property type="component" value="Unassembled WGS sequence"/>
</dbReference>
<dbReference type="GO" id="GO:0030036">
    <property type="term" value="P:actin cytoskeleton organization"/>
    <property type="evidence" value="ECO:0007669"/>
    <property type="project" value="InterPro"/>
</dbReference>
<dbReference type="HOGENOM" id="CLU_1392971_0_0_1"/>
<reference evidence="4 6" key="2">
    <citation type="journal article" date="2013" name="Nature">
        <title>Insights into bilaterian evolution from three spiralian genomes.</title>
        <authorList>
            <person name="Simakov O."/>
            <person name="Marletaz F."/>
            <person name="Cho S.J."/>
            <person name="Edsinger-Gonzales E."/>
            <person name="Havlak P."/>
            <person name="Hellsten U."/>
            <person name="Kuo D.H."/>
            <person name="Larsson T."/>
            <person name="Lv J."/>
            <person name="Arendt D."/>
            <person name="Savage R."/>
            <person name="Osoegawa K."/>
            <person name="de Jong P."/>
            <person name="Grimwood J."/>
            <person name="Chapman J.A."/>
            <person name="Shapiro H."/>
            <person name="Aerts A."/>
            <person name="Otillar R.P."/>
            <person name="Terry A.Y."/>
            <person name="Boore J.L."/>
            <person name="Grigoriev I.V."/>
            <person name="Lindberg D.R."/>
            <person name="Seaver E.C."/>
            <person name="Weisblat D.A."/>
            <person name="Putnam N.H."/>
            <person name="Rokhsar D.S."/>
        </authorList>
    </citation>
    <scope>NUCLEOTIDE SEQUENCE</scope>
    <source>
        <strain evidence="4 6">I ESC-2004</strain>
    </source>
</reference>
<evidence type="ECO:0000256" key="3">
    <source>
        <dbReference type="PROSITE-ProRule" id="PRU00087"/>
    </source>
</evidence>
<dbReference type="AlphaFoldDB" id="R7U949"/>
<dbReference type="InterPro" id="IPR014756">
    <property type="entry name" value="Ig_E-set"/>
</dbReference>
<dbReference type="PANTHER" id="PTHR38537">
    <property type="entry name" value="JITTERBUG, ISOFORM N"/>
    <property type="match status" value="1"/>
</dbReference>
<dbReference type="Gene3D" id="2.60.40.10">
    <property type="entry name" value="Immunoglobulins"/>
    <property type="match status" value="2"/>
</dbReference>
<dbReference type="EMBL" id="AMQN01008807">
    <property type="status" value="NOT_ANNOTATED_CDS"/>
    <property type="molecule type" value="Genomic_DNA"/>
</dbReference>
<evidence type="ECO:0000313" key="5">
    <source>
        <dbReference type="EnsemblMetazoa" id="CapteP151296"/>
    </source>
</evidence>